<protein>
    <submittedName>
        <fullName evidence="1">Uncharacterized protein</fullName>
    </submittedName>
</protein>
<dbReference type="EMBL" id="CM047582">
    <property type="protein sequence ID" value="KAI9915315.1"/>
    <property type="molecule type" value="Genomic_DNA"/>
</dbReference>
<dbReference type="Proteomes" id="UP001163321">
    <property type="component" value="Chromosome 3"/>
</dbReference>
<keyword evidence="2" id="KW-1185">Reference proteome</keyword>
<evidence type="ECO:0000313" key="2">
    <source>
        <dbReference type="Proteomes" id="UP001163321"/>
    </source>
</evidence>
<proteinExistence type="predicted"/>
<reference evidence="1 2" key="1">
    <citation type="journal article" date="2022" name="bioRxiv">
        <title>The genome of the oomycete Peronosclerospora sorghi, a cosmopolitan pathogen of maize and sorghum, is inflated with dispersed pseudogenes.</title>
        <authorList>
            <person name="Fletcher K."/>
            <person name="Martin F."/>
            <person name="Isakeit T."/>
            <person name="Cavanaugh K."/>
            <person name="Magill C."/>
            <person name="Michelmore R."/>
        </authorList>
    </citation>
    <scope>NUCLEOTIDE SEQUENCE [LARGE SCALE GENOMIC DNA]</scope>
    <source>
        <strain evidence="1">P6</strain>
    </source>
</reference>
<evidence type="ECO:0000313" key="1">
    <source>
        <dbReference type="EMBL" id="KAI9915315.1"/>
    </source>
</evidence>
<name>A0ACC0W9J1_9STRA</name>
<organism evidence="1 2">
    <name type="scientific">Peronosclerospora sorghi</name>
    <dbReference type="NCBI Taxonomy" id="230839"/>
    <lineage>
        <taxon>Eukaryota</taxon>
        <taxon>Sar</taxon>
        <taxon>Stramenopiles</taxon>
        <taxon>Oomycota</taxon>
        <taxon>Peronosporomycetes</taxon>
        <taxon>Peronosporales</taxon>
        <taxon>Peronosporaceae</taxon>
        <taxon>Peronosclerospora</taxon>
    </lineage>
</organism>
<comment type="caution">
    <text evidence="1">The sequence shown here is derived from an EMBL/GenBank/DDBJ whole genome shotgun (WGS) entry which is preliminary data.</text>
</comment>
<accession>A0ACC0W9J1</accession>
<sequence length="419" mass="44882">MDIYGALAVTLMVLGLIVSSAGGLGGGVIMVPAMVLIMGIDIKRATPISNVAIFGGAVANAWFNMRKRHPTVDRPLIDPELALGMIPVVIGGAVLGAIINKLIPSYVLSLLFVVVLFVGGSRAMMKGIHLHKKELSKKKEAEGIVNEVVFDVQTSPITYVQMTTPQKDDVLCEKRESSSIGTTDEVESAAILVQILEKERHFAWGPHITIMVCYLGVVATSIGGVAVHCGGVVYWVLLLIEVPWIALVVVLTSRYLHKEYLRKLEVKYEFKEGDIRWTKKTVIYFPLGCAAAGIAAGMFGVGGGIITGPIMIELGVVPEVASSTTALMILYSSAAATTKYALFKMIAWDWALLLAAVAFVVTSASQVVILGYVRRTGRQSIIVLCIAVTVLLGGVVLTYQAIQSTVDNAGHPFSPNVCR</sequence>
<gene>
    <name evidence="1" type="ORF">PsorP6_008168</name>
</gene>